<protein>
    <submittedName>
        <fullName evidence="1">Uncharacterized protein</fullName>
    </submittedName>
</protein>
<dbReference type="PATRIC" id="fig|1195763.3.peg.68"/>
<evidence type="ECO:0000313" key="2">
    <source>
        <dbReference type="Proteomes" id="UP000036097"/>
    </source>
</evidence>
<dbReference type="STRING" id="1195763.ABT56_00310"/>
<accession>A0A0J1K5B8</accession>
<sequence length="563" mass="63467">MSVGYFAGEYFWIEQYSEPPLPESIPFAEYGELLWGRSEYWGVRGHTAPVRQGYELLGFWERDFKNTLFISPRTVDLGFVVNPSDVPVEIWSTYTVPLSLLDLIKEGDKGLAINGPKLGAVLPPYGGFWPVTLEVSQHVEMNIDARFEWCFNFSQVAVSTTLNVVGTKVALWPYPPIYPVSESWQWFTAIVETHSGEQRLCNAELPIQFLDYRYNLPVRVAAEQTARYEAQGQNRHVVPVWTDATPPVSVRAGESEIRTDLRCRDFQPDGMAVVYLDAEHYEVAFIDKVADDVLLLKRPLTFDRRNAVVMPAIAVIAPDGLKSVRHGARAEQQIRWVNSQPLSVASPSIASLSNRPMAFTREYLGRPVVIRRGKSGGVKINIAFSWQERTTDSGQPVMIATRDLGEYSTIIDWLASGREECWQLRQLLAQFKGRLNTCWWVSFHGEIVLAGRGNRQRIAVKPTGFNRFGGRHLYLQWQDGEQCVFAMPKGVDADGNEILDIGGDATVPVEVGDLIGGHVMRLMRPDDDHVKITYRPRHQMQVSMPMREVPEGEINHGESSDGA</sequence>
<dbReference type="RefSeq" id="WP_047876855.1">
    <property type="nucleotide sequence ID" value="NZ_LDOT01000001.1"/>
</dbReference>
<dbReference type="AlphaFoldDB" id="A0A0J1K5B8"/>
<keyword evidence="2" id="KW-1185">Reference proteome</keyword>
<comment type="caution">
    <text evidence="1">The sequence shown here is derived from an EMBL/GenBank/DDBJ whole genome shotgun (WGS) entry which is preliminary data.</text>
</comment>
<reference evidence="1 2" key="1">
    <citation type="submission" date="2015-05" db="EMBL/GenBank/DDBJ databases">
        <title>Photobacterium galathea sp. nov.</title>
        <authorList>
            <person name="Machado H."/>
            <person name="Gram L."/>
        </authorList>
    </citation>
    <scope>NUCLEOTIDE SEQUENCE [LARGE SCALE GENOMIC DNA]</scope>
    <source>
        <strain evidence="1 2">CGMCC 1.12159</strain>
    </source>
</reference>
<proteinExistence type="predicted"/>
<name>A0A0J1K5B8_9GAMM</name>
<gene>
    <name evidence="1" type="ORF">ABT56_00310</name>
</gene>
<organism evidence="1 2">
    <name type="scientific">Photobacterium aquae</name>
    <dbReference type="NCBI Taxonomy" id="1195763"/>
    <lineage>
        <taxon>Bacteria</taxon>
        <taxon>Pseudomonadati</taxon>
        <taxon>Pseudomonadota</taxon>
        <taxon>Gammaproteobacteria</taxon>
        <taxon>Vibrionales</taxon>
        <taxon>Vibrionaceae</taxon>
        <taxon>Photobacterium</taxon>
    </lineage>
</organism>
<dbReference type="Proteomes" id="UP000036097">
    <property type="component" value="Unassembled WGS sequence"/>
</dbReference>
<dbReference type="OrthoDB" id="5915542at2"/>
<evidence type="ECO:0000313" key="1">
    <source>
        <dbReference type="EMBL" id="KLV09567.1"/>
    </source>
</evidence>
<dbReference type="EMBL" id="LDOT01000001">
    <property type="protein sequence ID" value="KLV09567.1"/>
    <property type="molecule type" value="Genomic_DNA"/>
</dbReference>